<feature type="domain" description="Thioredoxin" evidence="6">
    <location>
        <begin position="33"/>
        <end position="214"/>
    </location>
</feature>
<evidence type="ECO:0000256" key="1">
    <source>
        <dbReference type="ARBA" id="ARBA00005791"/>
    </source>
</evidence>
<dbReference type="SUPFAM" id="SSF52833">
    <property type="entry name" value="Thioredoxin-like"/>
    <property type="match status" value="2"/>
</dbReference>
<evidence type="ECO:0000256" key="2">
    <source>
        <dbReference type="ARBA" id="ARBA00022729"/>
    </source>
</evidence>
<gene>
    <name evidence="7" type="ORF">K7C98_35855</name>
</gene>
<evidence type="ECO:0000313" key="8">
    <source>
        <dbReference type="Proteomes" id="UP001139031"/>
    </source>
</evidence>
<dbReference type="InterPro" id="IPR012336">
    <property type="entry name" value="Thioredoxin-like_fold"/>
</dbReference>
<comment type="similarity">
    <text evidence="1">Belongs to the thioredoxin family. DsbA subfamily.</text>
</comment>
<keyword evidence="3" id="KW-0560">Oxidoreductase</keyword>
<keyword evidence="4" id="KW-1015">Disulfide bond</keyword>
<evidence type="ECO:0000313" key="7">
    <source>
        <dbReference type="EMBL" id="MBZ5714637.1"/>
    </source>
</evidence>
<comment type="caution">
    <text evidence="7">The sequence shown here is derived from an EMBL/GenBank/DDBJ whole genome shotgun (WGS) entry which is preliminary data.</text>
</comment>
<protein>
    <submittedName>
        <fullName evidence="7">Thioredoxin domain-containing protein</fullName>
    </submittedName>
</protein>
<organism evidence="7 8">
    <name type="scientific">Nannocystis pusilla</name>
    <dbReference type="NCBI Taxonomy" id="889268"/>
    <lineage>
        <taxon>Bacteria</taxon>
        <taxon>Pseudomonadati</taxon>
        <taxon>Myxococcota</taxon>
        <taxon>Polyangia</taxon>
        <taxon>Nannocystales</taxon>
        <taxon>Nannocystaceae</taxon>
        <taxon>Nannocystis</taxon>
    </lineage>
</organism>
<dbReference type="PANTHER" id="PTHR13887:SF14">
    <property type="entry name" value="DISULFIDE BOND FORMATION PROTEIN D"/>
    <property type="match status" value="1"/>
</dbReference>
<evidence type="ECO:0000256" key="4">
    <source>
        <dbReference type="ARBA" id="ARBA00023157"/>
    </source>
</evidence>
<dbReference type="InterPro" id="IPR036249">
    <property type="entry name" value="Thioredoxin-like_sf"/>
</dbReference>
<dbReference type="InterPro" id="IPR013766">
    <property type="entry name" value="Thioredoxin_domain"/>
</dbReference>
<evidence type="ECO:0000256" key="5">
    <source>
        <dbReference type="ARBA" id="ARBA00023284"/>
    </source>
</evidence>
<keyword evidence="8" id="KW-1185">Reference proteome</keyword>
<accession>A0ABS7U282</accession>
<reference evidence="7" key="1">
    <citation type="submission" date="2021-08" db="EMBL/GenBank/DDBJ databases">
        <authorList>
            <person name="Stevens D.C."/>
        </authorList>
    </citation>
    <scope>NUCLEOTIDE SEQUENCE</scope>
    <source>
        <strain evidence="7">DSM 53165</strain>
    </source>
</reference>
<dbReference type="PANTHER" id="PTHR13887">
    <property type="entry name" value="GLUTATHIONE S-TRANSFERASE KAPPA"/>
    <property type="match status" value="1"/>
</dbReference>
<dbReference type="Gene3D" id="3.40.30.10">
    <property type="entry name" value="Glutaredoxin"/>
    <property type="match status" value="2"/>
</dbReference>
<dbReference type="PROSITE" id="PS51352">
    <property type="entry name" value="THIOREDOXIN_2"/>
    <property type="match status" value="2"/>
</dbReference>
<evidence type="ECO:0000259" key="6">
    <source>
        <dbReference type="PROSITE" id="PS51352"/>
    </source>
</evidence>
<feature type="domain" description="Thioredoxin" evidence="6">
    <location>
        <begin position="264"/>
        <end position="444"/>
    </location>
</feature>
<dbReference type="EMBL" id="JAIRAU010000048">
    <property type="protein sequence ID" value="MBZ5714637.1"/>
    <property type="molecule type" value="Genomic_DNA"/>
</dbReference>
<keyword evidence="5" id="KW-0676">Redox-active center</keyword>
<dbReference type="Pfam" id="PF13462">
    <property type="entry name" value="Thioredoxin_4"/>
    <property type="match status" value="2"/>
</dbReference>
<dbReference type="RefSeq" id="WP_224196369.1">
    <property type="nucleotide sequence ID" value="NZ_JAIRAU010000048.1"/>
</dbReference>
<evidence type="ECO:0000256" key="3">
    <source>
        <dbReference type="ARBA" id="ARBA00023002"/>
    </source>
</evidence>
<sequence>MRVPHLWLGQVAFGLALSNAACECSPAATEEAQPAIAPIAASSLRHRVDLGPDEHALGGAEPLVTIVVFSDYACPPCARVWKVLEHLVEDYGDDLRVVFRSQTLPGFGDGERAAEAALAAGAQGQFWPMHRRLYDTTQFDRAALKASAEALGLDVPRFLDDFDAGVFSGTRIRHRREAVSLGIYFSPVALVNGRAVVGFRDEAAWHALIDEEILAAQARLRQGTARADLYAAIMADAVVAPIEVDEATAKQRRVLAERFKAAEGPPPQRAEAGKRYAVDAGDAPTVGPADAPVLLVAFMDFECPFCRKAATEGIAELRRRYPDDLRIAYRQLPLPIHASADSAARAVVAADRQDQFWAYAERLFAAPRLGRRTYAEIARELGLDEARFLADLDSAEVAQVVRDDLVYARRLGLDATPAFFVNGRYIDGFRGTEALAAEVAAELAHAQERITAGAPRGAVVRAILDAEAIPPTEFPSADLQQ</sequence>
<dbReference type="Proteomes" id="UP001139031">
    <property type="component" value="Unassembled WGS sequence"/>
</dbReference>
<name>A0ABS7U282_9BACT</name>
<keyword evidence="2" id="KW-0732">Signal</keyword>
<proteinExistence type="inferred from homology"/>